<keyword evidence="6" id="KW-1185">Reference proteome</keyword>
<dbReference type="STRING" id="1227077.SAMN04515668_3873"/>
<dbReference type="Proteomes" id="UP000199029">
    <property type="component" value="Unassembled WGS sequence"/>
</dbReference>
<evidence type="ECO:0000313" key="5">
    <source>
        <dbReference type="EMBL" id="SFQ71901.1"/>
    </source>
</evidence>
<dbReference type="Pfam" id="PF14905">
    <property type="entry name" value="OMP_b-brl_3"/>
    <property type="match status" value="1"/>
</dbReference>
<evidence type="ECO:0000256" key="2">
    <source>
        <dbReference type="ARBA" id="ARBA00023136"/>
    </source>
</evidence>
<reference evidence="6" key="1">
    <citation type="submission" date="2016-10" db="EMBL/GenBank/DDBJ databases">
        <authorList>
            <person name="Varghese N."/>
            <person name="Submissions S."/>
        </authorList>
    </citation>
    <scope>NUCLEOTIDE SEQUENCE [LARGE SCALE GENOMIC DNA]</scope>
    <source>
        <strain evidence="6">OR362-8,ATCC BAA-1266,JCM 13504</strain>
    </source>
</reference>
<dbReference type="Gene3D" id="2.60.40.1120">
    <property type="entry name" value="Carboxypeptidase-like, regulatory domain"/>
    <property type="match status" value="1"/>
</dbReference>
<dbReference type="PANTHER" id="PTHR40980">
    <property type="entry name" value="PLUG DOMAIN-CONTAINING PROTEIN"/>
    <property type="match status" value="1"/>
</dbReference>
<dbReference type="InterPro" id="IPR036942">
    <property type="entry name" value="Beta-barrel_TonB_sf"/>
</dbReference>
<keyword evidence="3" id="KW-0998">Cell outer membrane</keyword>
<accession>A0A1I6AT59</accession>
<dbReference type="InterPro" id="IPR008969">
    <property type="entry name" value="CarboxyPept-like_regulatory"/>
</dbReference>
<dbReference type="AlphaFoldDB" id="A0A1I6AT59"/>
<dbReference type="SUPFAM" id="SSF49464">
    <property type="entry name" value="Carboxypeptidase regulatory domain-like"/>
    <property type="match status" value="1"/>
</dbReference>
<dbReference type="RefSeq" id="WP_092677784.1">
    <property type="nucleotide sequence ID" value="NZ_FOXS01000006.1"/>
</dbReference>
<dbReference type="SUPFAM" id="SSF56935">
    <property type="entry name" value="Porins"/>
    <property type="match status" value="1"/>
</dbReference>
<dbReference type="OrthoDB" id="905812at2"/>
<gene>
    <name evidence="5" type="ORF">SAMN04515668_3873</name>
</gene>
<evidence type="ECO:0000256" key="1">
    <source>
        <dbReference type="ARBA" id="ARBA00004442"/>
    </source>
</evidence>
<evidence type="ECO:0000256" key="3">
    <source>
        <dbReference type="ARBA" id="ARBA00023237"/>
    </source>
</evidence>
<dbReference type="EMBL" id="FOXS01000006">
    <property type="protein sequence ID" value="SFQ71901.1"/>
    <property type="molecule type" value="Genomic_DNA"/>
</dbReference>
<organism evidence="5 6">
    <name type="scientific">Hymenobacter arizonensis</name>
    <name type="common">Siccationidurans arizonensis</name>
    <dbReference type="NCBI Taxonomy" id="1227077"/>
    <lineage>
        <taxon>Bacteria</taxon>
        <taxon>Pseudomonadati</taxon>
        <taxon>Bacteroidota</taxon>
        <taxon>Cytophagia</taxon>
        <taxon>Cytophagales</taxon>
        <taxon>Hymenobacteraceae</taxon>
        <taxon>Hymenobacter</taxon>
    </lineage>
</organism>
<feature type="domain" description="Outer membrane protein beta-barrel" evidence="4">
    <location>
        <begin position="399"/>
        <end position="800"/>
    </location>
</feature>
<protein>
    <submittedName>
        <fullName evidence="5">Outer membrane receptor proteins, mostly Fe transport</fullName>
    </submittedName>
</protein>
<dbReference type="InterPro" id="IPR041700">
    <property type="entry name" value="OMP_b-brl_3"/>
</dbReference>
<keyword evidence="2" id="KW-0472">Membrane</keyword>
<evidence type="ECO:0000259" key="4">
    <source>
        <dbReference type="Pfam" id="PF14905"/>
    </source>
</evidence>
<dbReference type="GO" id="GO:0009279">
    <property type="term" value="C:cell outer membrane"/>
    <property type="evidence" value="ECO:0007669"/>
    <property type="project" value="UniProtKB-SubCell"/>
</dbReference>
<dbReference type="Gene3D" id="2.40.170.20">
    <property type="entry name" value="TonB-dependent receptor, beta-barrel domain"/>
    <property type="match status" value="1"/>
</dbReference>
<evidence type="ECO:0000313" key="6">
    <source>
        <dbReference type="Proteomes" id="UP000199029"/>
    </source>
</evidence>
<sequence>MANLLAISLGPSTHNAFLRRLVAALPGFLGASKGRRSALLLVSWLLPLWAAAQSTVSGQVMDATAPIAWANVVLFSPEGKLVAATTTKEDGNFALSAGNGAYKLKISFLGFADWEQDLQLEQATSLGTIVLRASATGLQEVTVLGQKQLVEYQPDRVVFKVENSVSATGGDAVGAIGAAPGVLVRNNAIGLLGKGAARVMVDGRLLELSGEELVAYLKSIPASSIKNVEVMTNPPAKYEASGDGIININLKKGLTNAWKNTATLAYEQNKYGAYALRDNLLYNKNKLRLALSAGGKRGNTNVQQTLDTRYPQGTWELRYAGKQHEDNASGQVAADYDLTPRTSVGVQYAGSYAAPTSRDYTVISIFSPRKVLDSLLVNSGIRQVSTNTHAYNAHLVSVLDTLQRKVSFDADYFAYNSKIDNDFGAETFLPLGNYLNTNLAARNISHQRVNNFSAKADVEHPLKWLSLSYGAKFSSIDSKSSIEYYNTRVENPVPDPSRSNAFEYRENTQALYVSGVRNTTEKLSAELGVRLERTQTRGYSATLNQLNSNEYLKLFPTAYAQYKHDANHSVQANYGRRVARPGFGILNPFRSYLNSTSYSEGNPFLQPSFTDNLELTYAYQAFRTNAFASRTAAGFGPVFTSFPATNTLVISRKNYFNEYAYGLGESYTATPARWWQTQTQLYVLGSKTRFVTDIQATPRNSLQLHASTSNTFTLRKSTKLQVDYSYSSPFTKGLYSVGYLSGLNLSAKQGLFHDRVQVSMLLNDVFNTNYLKDYTSTVNGVEQVYSENNSSRFFRLSLTYDFGNSQLKAAQRDFGNNDERRRTN</sequence>
<comment type="subcellular location">
    <subcellularLocation>
        <location evidence="1">Cell outer membrane</location>
    </subcellularLocation>
</comment>
<dbReference type="Pfam" id="PF13620">
    <property type="entry name" value="CarboxypepD_reg"/>
    <property type="match status" value="1"/>
</dbReference>
<name>A0A1I6AT59_HYMAR</name>
<proteinExistence type="predicted"/>
<dbReference type="PANTHER" id="PTHR40980:SF4">
    <property type="entry name" value="TONB-DEPENDENT RECEPTOR-LIKE BETA-BARREL DOMAIN-CONTAINING PROTEIN"/>
    <property type="match status" value="1"/>
</dbReference>
<keyword evidence="5" id="KW-0675">Receptor</keyword>